<feature type="region of interest" description="Disordered" evidence="1">
    <location>
        <begin position="86"/>
        <end position="139"/>
    </location>
</feature>
<feature type="compositionally biased region" description="Acidic residues" evidence="1">
    <location>
        <begin position="107"/>
        <end position="118"/>
    </location>
</feature>
<evidence type="ECO:0000313" key="3">
    <source>
        <dbReference type="Proteomes" id="UP001620626"/>
    </source>
</evidence>
<dbReference type="Pfam" id="PF13576">
    <property type="entry name" value="Pentapeptide_3"/>
    <property type="match status" value="1"/>
</dbReference>
<protein>
    <submittedName>
        <fullName evidence="2">Uncharacterized protein</fullName>
    </submittedName>
</protein>
<comment type="caution">
    <text evidence="2">The sequence shown here is derived from an EMBL/GenBank/DDBJ whole genome shotgun (WGS) entry which is preliminary data.</text>
</comment>
<organism evidence="2 3">
    <name type="scientific">Heterodera trifolii</name>
    <dbReference type="NCBI Taxonomy" id="157864"/>
    <lineage>
        <taxon>Eukaryota</taxon>
        <taxon>Metazoa</taxon>
        <taxon>Ecdysozoa</taxon>
        <taxon>Nematoda</taxon>
        <taxon>Chromadorea</taxon>
        <taxon>Rhabditida</taxon>
        <taxon>Tylenchina</taxon>
        <taxon>Tylenchomorpha</taxon>
        <taxon>Tylenchoidea</taxon>
        <taxon>Heteroderidae</taxon>
        <taxon>Heteroderinae</taxon>
        <taxon>Heterodera</taxon>
    </lineage>
</organism>
<dbReference type="Proteomes" id="UP001620626">
    <property type="component" value="Unassembled WGS sequence"/>
</dbReference>
<dbReference type="EMBL" id="JBICBT010000424">
    <property type="protein sequence ID" value="KAL3114161.1"/>
    <property type="molecule type" value="Genomic_DNA"/>
</dbReference>
<sequence length="139" mass="15687">MTVTMKITVTVTVITARYISTNGTLIQVLLWPGPMPLGMPTETAGPIFANPEGKNRHYKSDRRHPKQSGKRVFRAYLCRGATFEDPTFEDPTFEDPTFEDPTFGDLTFEDPTFEDPTFEDPTFGDLTFEDPTFADIPDI</sequence>
<dbReference type="AlphaFoldDB" id="A0ABD2LGD1"/>
<proteinExistence type="predicted"/>
<feature type="compositionally biased region" description="Basic residues" evidence="1">
    <location>
        <begin position="56"/>
        <end position="69"/>
    </location>
</feature>
<dbReference type="InterPro" id="IPR001646">
    <property type="entry name" value="5peptide_repeat"/>
</dbReference>
<evidence type="ECO:0000256" key="1">
    <source>
        <dbReference type="SAM" id="MobiDB-lite"/>
    </source>
</evidence>
<evidence type="ECO:0000313" key="2">
    <source>
        <dbReference type="EMBL" id="KAL3114161.1"/>
    </source>
</evidence>
<name>A0ABD2LGD1_9BILA</name>
<gene>
    <name evidence="2" type="ORF">niasHT_010975</name>
</gene>
<keyword evidence="3" id="KW-1185">Reference proteome</keyword>
<feature type="region of interest" description="Disordered" evidence="1">
    <location>
        <begin position="42"/>
        <end position="69"/>
    </location>
</feature>
<reference evidence="2 3" key="1">
    <citation type="submission" date="2024-10" db="EMBL/GenBank/DDBJ databases">
        <authorList>
            <person name="Kim D."/>
        </authorList>
    </citation>
    <scope>NUCLEOTIDE SEQUENCE [LARGE SCALE GENOMIC DNA]</scope>
    <source>
        <strain evidence="2">BH-2024</strain>
    </source>
</reference>
<accession>A0ABD2LGD1</accession>
<feature type="compositionally biased region" description="Acidic residues" evidence="1">
    <location>
        <begin position="86"/>
        <end position="98"/>
    </location>
</feature>